<evidence type="ECO:0000256" key="1">
    <source>
        <dbReference type="ARBA" id="ARBA00022722"/>
    </source>
</evidence>
<dbReference type="InterPro" id="IPR001279">
    <property type="entry name" value="Metallo-B-lactamas"/>
</dbReference>
<keyword evidence="3" id="KW-0378">Hydrolase</keyword>
<keyword evidence="1" id="KW-0540">Nuclease</keyword>
<gene>
    <name evidence="8" type="ORF">RHIZ70_4021</name>
</gene>
<evidence type="ECO:0000256" key="6">
    <source>
        <dbReference type="ARBA" id="ARBA00022884"/>
    </source>
</evidence>
<keyword evidence="4" id="KW-0862">Zinc</keyword>
<evidence type="ECO:0000313" key="8">
    <source>
        <dbReference type="EMBL" id="SSC68313.1"/>
    </source>
</evidence>
<keyword evidence="2" id="KW-0479">Metal-binding</keyword>
<dbReference type="InterPro" id="IPR041636">
    <property type="entry name" value="RNase_J_C"/>
</dbReference>
<dbReference type="Pfam" id="PF17770">
    <property type="entry name" value="RNase_J_C"/>
    <property type="match status" value="1"/>
</dbReference>
<evidence type="ECO:0000256" key="4">
    <source>
        <dbReference type="ARBA" id="ARBA00022833"/>
    </source>
</evidence>
<dbReference type="GO" id="GO:0003723">
    <property type="term" value="F:RNA binding"/>
    <property type="evidence" value="ECO:0007669"/>
    <property type="project" value="UniProtKB-KW"/>
</dbReference>
<dbReference type="GO" id="GO:0004527">
    <property type="term" value="F:exonuclease activity"/>
    <property type="evidence" value="ECO:0007669"/>
    <property type="project" value="UniProtKB-KW"/>
</dbReference>
<name>A0A376ALR4_9HYPH</name>
<evidence type="ECO:0000256" key="5">
    <source>
        <dbReference type="ARBA" id="ARBA00022839"/>
    </source>
</evidence>
<dbReference type="Gene3D" id="3.10.20.580">
    <property type="match status" value="1"/>
</dbReference>
<evidence type="ECO:0000313" key="9">
    <source>
        <dbReference type="Proteomes" id="UP000254764"/>
    </source>
</evidence>
<dbReference type="STRING" id="1336235.GCA_000518785_01109"/>
<dbReference type="Gene3D" id="3.60.15.10">
    <property type="entry name" value="Ribonuclease Z/Hydroxyacylglutathione hydrolase-like"/>
    <property type="match status" value="1"/>
</dbReference>
<keyword evidence="5" id="KW-0269">Exonuclease</keyword>
<dbReference type="CDD" id="cd07714">
    <property type="entry name" value="RNaseJ_MBL-fold"/>
    <property type="match status" value="1"/>
</dbReference>
<dbReference type="GO" id="GO:0046872">
    <property type="term" value="F:metal ion binding"/>
    <property type="evidence" value="ECO:0007669"/>
    <property type="project" value="UniProtKB-KW"/>
</dbReference>
<keyword evidence="6" id="KW-0694">RNA-binding</keyword>
<dbReference type="PANTHER" id="PTHR43694:SF1">
    <property type="entry name" value="RIBONUCLEASE J"/>
    <property type="match status" value="1"/>
</dbReference>
<dbReference type="Proteomes" id="UP000254764">
    <property type="component" value="Unassembled WGS sequence"/>
</dbReference>
<dbReference type="Pfam" id="PF12706">
    <property type="entry name" value="Lactamase_B_2"/>
    <property type="match status" value="1"/>
</dbReference>
<dbReference type="InterPro" id="IPR011108">
    <property type="entry name" value="RMMBL"/>
</dbReference>
<dbReference type="Pfam" id="PF22505">
    <property type="entry name" value="RNase_J_b_CASP"/>
    <property type="match status" value="1"/>
</dbReference>
<dbReference type="InterPro" id="IPR036866">
    <property type="entry name" value="RibonucZ/Hydroxyglut_hydro"/>
</dbReference>
<evidence type="ECO:0000259" key="7">
    <source>
        <dbReference type="SMART" id="SM00849"/>
    </source>
</evidence>
<sequence length="562" mass="61063">MNWIKERMAKNEELVFVPLGGVGEIGMNLALYGYGAPSNREWIMVDCGVTFPGPDLPGVDLVLADVSFIAARKNKLKAIIITHAHEDHYGGLNDIWPGLNVPVYGSGFTAGMLEAKRDYEGSRAKIPVTPFKAGDVINVGPFSIEAVGVNHSIPEPMSLVIRTPLGNVIHTGDWKIDHHPSLGPLTDEARFRALGDEGVLAVMCDSTNSMRDGVSPSEEQVSEGLRQIIEAAEGRVAITTFSSNVGRIRSIAQAAEAAGREVLLLGSSLKRVCAVADDLGIMEGLKPFIAEDEFGFIPRDKVVIILTGSQGEPRAALAKIARDEMRNVALTAGDTVVFSSRTIPGNEKAIIEIKNGLMEQGIHIVTDSEALVHVSGHPRRNELLQMYEWTRPQILVPVHGEAAHLISQAELAEQAGIKSVPRVRNGDMLRLAPGEAEVIDQVPHGRIYKDGKLIGNLDEMGIGNRRKLSYVGHVAVNVVLDARLEFLGDPELVTFGLPQYDQEGESMEDTLYDAVLGAVESIPRARRKDLEMVRESIRRAVRGTANDAWGKKPIVTVFVTKV</sequence>
<dbReference type="InterPro" id="IPR042173">
    <property type="entry name" value="RNase_J_2"/>
</dbReference>
<feature type="domain" description="Metallo-beta-lactamase" evidence="7">
    <location>
        <begin position="26"/>
        <end position="225"/>
    </location>
</feature>
<dbReference type="Gene3D" id="3.40.50.10710">
    <property type="entry name" value="Metallo-hydrolase/oxidoreductase"/>
    <property type="match status" value="1"/>
</dbReference>
<dbReference type="EMBL" id="UEYP01000006">
    <property type="protein sequence ID" value="SSC68313.1"/>
    <property type="molecule type" value="Genomic_DNA"/>
</dbReference>
<organism evidence="8 9">
    <name type="scientific">Ciceribacter selenitireducens ATCC BAA-1503</name>
    <dbReference type="NCBI Taxonomy" id="1336235"/>
    <lineage>
        <taxon>Bacteria</taxon>
        <taxon>Pseudomonadati</taxon>
        <taxon>Pseudomonadota</taxon>
        <taxon>Alphaproteobacteria</taxon>
        <taxon>Hyphomicrobiales</taxon>
        <taxon>Rhizobiaceae</taxon>
        <taxon>Ciceribacter</taxon>
    </lineage>
</organism>
<evidence type="ECO:0000256" key="2">
    <source>
        <dbReference type="ARBA" id="ARBA00022723"/>
    </source>
</evidence>
<evidence type="ECO:0000256" key="3">
    <source>
        <dbReference type="ARBA" id="ARBA00022801"/>
    </source>
</evidence>
<dbReference type="SUPFAM" id="SSF56281">
    <property type="entry name" value="Metallo-hydrolase/oxidoreductase"/>
    <property type="match status" value="1"/>
</dbReference>
<dbReference type="InterPro" id="IPR055132">
    <property type="entry name" value="RNase_J_b_CASP"/>
</dbReference>
<accession>A0A376ALR4</accession>
<dbReference type="PANTHER" id="PTHR43694">
    <property type="entry name" value="RIBONUCLEASE J"/>
    <property type="match status" value="1"/>
</dbReference>
<reference evidence="9" key="1">
    <citation type="submission" date="2018-07" db="EMBL/GenBank/DDBJ databases">
        <authorList>
            <person name="Peiro R."/>
            <person name="Begona"/>
            <person name="Cbmso G."/>
            <person name="Lopez M."/>
            <person name="Gonzalez S."/>
        </authorList>
    </citation>
    <scope>NUCLEOTIDE SEQUENCE [LARGE SCALE GENOMIC DNA]</scope>
</reference>
<protein>
    <recommendedName>
        <fullName evidence="7">Metallo-beta-lactamase domain-containing protein</fullName>
    </recommendedName>
</protein>
<dbReference type="SMART" id="SM00849">
    <property type="entry name" value="Lactamase_B"/>
    <property type="match status" value="1"/>
</dbReference>
<proteinExistence type="predicted"/>
<keyword evidence="9" id="KW-1185">Reference proteome</keyword>
<dbReference type="Pfam" id="PF07521">
    <property type="entry name" value="RMMBL"/>
    <property type="match status" value="1"/>
</dbReference>
<dbReference type="AlphaFoldDB" id="A0A376ALR4"/>